<evidence type="ECO:0000313" key="2">
    <source>
        <dbReference type="EMBL" id="SIT09352.1"/>
    </source>
</evidence>
<protein>
    <submittedName>
        <fullName evidence="2">Integrase core domain-containing protein</fullName>
    </submittedName>
</protein>
<dbReference type="InterPro" id="IPR012337">
    <property type="entry name" value="RNaseH-like_sf"/>
</dbReference>
<dbReference type="AlphaFoldDB" id="A0A1N7PFI2"/>
<dbReference type="PANTHER" id="PTHR35004">
    <property type="entry name" value="TRANSPOSASE RV3428C-RELATED"/>
    <property type="match status" value="1"/>
</dbReference>
<accession>A0A1N7PFI2</accession>
<gene>
    <name evidence="2" type="ORF">SAMN05421799_11324</name>
</gene>
<dbReference type="NCBIfam" id="NF033546">
    <property type="entry name" value="transpos_IS21"/>
    <property type="match status" value="1"/>
</dbReference>
<dbReference type="GO" id="GO:0003676">
    <property type="term" value="F:nucleic acid binding"/>
    <property type="evidence" value="ECO:0007669"/>
    <property type="project" value="InterPro"/>
</dbReference>
<proteinExistence type="predicted"/>
<dbReference type="PROSITE" id="PS50994">
    <property type="entry name" value="INTEGRASE"/>
    <property type="match status" value="1"/>
</dbReference>
<dbReference type="InterPro" id="IPR036397">
    <property type="entry name" value="RNaseH_sf"/>
</dbReference>
<evidence type="ECO:0000259" key="1">
    <source>
        <dbReference type="PROSITE" id="PS50994"/>
    </source>
</evidence>
<evidence type="ECO:0000313" key="3">
    <source>
        <dbReference type="Proteomes" id="UP000186156"/>
    </source>
</evidence>
<sequence>MERYVSKRREALKSEAAEAYERLEHPGGEAQVDFETAYIGQGGKLVERKVLVMSFPFSNAAFAFPVRAENTECFLEALKRLFERIGGVPRRIWFDNLPAAVAEIETGGQRIYTELFARFVAHYRFEALFCNPRRGHEKGHVENKVGYTRRNWLVPPPVCETDAELEAYLAEKETQDMARPHYAKGELIAELWAQERKKLLALPDVPFEVFRLTTSRLNKYRELRFENTTYPLPQCEALATVLLKVKWDEVEVLSSDGTYQRLAVFPRPYVDKSFKIDWKAVFDGYRRKPRAVMYSDLAKYLPASVRTFVQVPETDLRKARVGLIRRLLERYDMADIGEVLETLQTHSPPEAVLEHALYARQHPEFRPAPWIESHTPTEVCGHRPDLRQYDALLEMRMR</sequence>
<dbReference type="GO" id="GO:0015074">
    <property type="term" value="P:DNA integration"/>
    <property type="evidence" value="ECO:0007669"/>
    <property type="project" value="InterPro"/>
</dbReference>
<feature type="domain" description="Integrase catalytic" evidence="1">
    <location>
        <begin position="22"/>
        <end position="196"/>
    </location>
</feature>
<dbReference type="SUPFAM" id="SSF53098">
    <property type="entry name" value="Ribonuclease H-like"/>
    <property type="match status" value="1"/>
</dbReference>
<name>A0A1N7PFI2_9BACL</name>
<dbReference type="Proteomes" id="UP000186156">
    <property type="component" value="Unassembled WGS sequence"/>
</dbReference>
<dbReference type="InterPro" id="IPR001584">
    <property type="entry name" value="Integrase_cat-core"/>
</dbReference>
<dbReference type="EMBL" id="FTOO01000013">
    <property type="protein sequence ID" value="SIT09352.1"/>
    <property type="molecule type" value="Genomic_DNA"/>
</dbReference>
<keyword evidence="3" id="KW-1185">Reference proteome</keyword>
<reference evidence="3" key="1">
    <citation type="submission" date="2017-01" db="EMBL/GenBank/DDBJ databases">
        <authorList>
            <person name="Varghese N."/>
            <person name="Submissions S."/>
        </authorList>
    </citation>
    <scope>NUCLEOTIDE SEQUENCE [LARGE SCALE GENOMIC DNA]</scope>
    <source>
        <strain evidence="3">DSM 16176</strain>
    </source>
</reference>
<dbReference type="STRING" id="252246.SAMN05421799_11324"/>
<organism evidence="2 3">
    <name type="scientific">Alicyclobacillus vulcanalis</name>
    <dbReference type="NCBI Taxonomy" id="252246"/>
    <lineage>
        <taxon>Bacteria</taxon>
        <taxon>Bacillati</taxon>
        <taxon>Bacillota</taxon>
        <taxon>Bacilli</taxon>
        <taxon>Bacillales</taxon>
        <taxon>Alicyclobacillaceae</taxon>
        <taxon>Alicyclobacillus</taxon>
    </lineage>
</organism>
<dbReference type="Gene3D" id="3.30.420.10">
    <property type="entry name" value="Ribonuclease H-like superfamily/Ribonuclease H"/>
    <property type="match status" value="1"/>
</dbReference>